<organism evidence="6 7">
    <name type="scientific">Durusdinium trenchii</name>
    <dbReference type="NCBI Taxonomy" id="1381693"/>
    <lineage>
        <taxon>Eukaryota</taxon>
        <taxon>Sar</taxon>
        <taxon>Alveolata</taxon>
        <taxon>Dinophyceae</taxon>
        <taxon>Suessiales</taxon>
        <taxon>Symbiodiniaceae</taxon>
        <taxon>Durusdinium</taxon>
    </lineage>
</organism>
<dbReference type="SUPFAM" id="SSF53901">
    <property type="entry name" value="Thiolase-like"/>
    <property type="match status" value="2"/>
</dbReference>
<proteinExistence type="inferred from homology"/>
<keyword evidence="3" id="KW-0012">Acyltransferase</keyword>
<feature type="coiled-coil region" evidence="4">
    <location>
        <begin position="1579"/>
        <end position="1606"/>
    </location>
</feature>
<sequence length="1771" mass="196132">MGRTPTLPRPARRAVLPGVQAHGTMFWEHLGLYRRNRGTPRGACGRAARSEALCAPRLRAKHRAMGLLGARIPSPNLFTFRFQPSSPVVLTTDARESPLRASSPTPGPARPVSESWARPEQRRAGGAGEAAERRQGRADAMVVPVVVGVGRTTQRRPERLEDAADPIELSAVATRLALQDAGLSAGDLDAAVFVRTLGELRIDPSGRSTTYKNPAQSVANKLGVKLPKDKLFRSEVGGNMPQLCINELAEMISKGLCDCALLTGAEAIDTLMRARKQKFELSNSQPTSEAGKVLHWGDDGDHLDEPQSMGDPSTIVTVQDLIHGLVDMPPAYALMEQALRVSDGVSEENRRLGNGRLFSGYSKTAVDEHNKSHSWFPRSYEPQEIAEPAKDNRWVATPYTKRMCAVMDVNQAASIIIMSDVKAKALGVPQSKMVYLHGSGDTSDVAPALLHKPQLDRCPGMKVSGEQALNSANVPISQISFFDIYSCFPVAVRLACREIGIDRYIDIEEDSHRLTVTGGLPFHGGPGNNYSAHGIVAIVERLRQNPGAFGLVTANGGVVSKHAAGVYSTVPYAVTHPNHPDEWRRPDCKPIMAQIRKETPPRKCPLNPGDAKGVITNYTVKFKSFDKPHEVTAIGDITSGPHAGDRFVAVSSDKAVVQAFLDAPKETDLINAAVQLQTSNAFGKKKLFKTTFVLQDSSLRRLAAGTVRRAPPKHAGRTDADMGVDEQSQGRDVVKQEGVEATSQNRQGHLQLELQPRQPSDHRKPSTRVTAEPSEGPDRADRRSADQVETEKELLEAVPWFEEFEQNRSSSHEKADEDASSELGIFPEGRDAPFKPGLLENDDDGRSRRKADSGGGTHIDAKGAQQSSGHRGKGKEDGELKLLAALVNFQKQFRKYEEARTQAKLNTAATKIQTRCRVILAKARLPKRCAELRVARTKQAAGLLRGFLVTSNKEQHRIEAYDALCKAIATDLTFQDALTEAISVEMLESMQEDLYVGKRSLRLAATKFFCDFAHKHRANQRLLCGLNGITVGNIRLMAVSVKFERQYVDWCRSNNAEVTYEGTVDFVSGMVQTASAFYANTAHLESKNRSMRSSIFSYPRARSYEELDPAKALVGIYLCSSPPAELHDFETSCILEMRDIFEEGAAIHKDPPSIFDQLVPALPQYSLLLAIKRRLKRKLLSEPLRRFLGSSRRLMAFAASGKEVSIDSAACFGNNLPDDVLHVSDEMLRLAARLGINVLWGAVAEELAGFLTEDQVHLSLGASWRASAQTLFTDAAAQSSKGHFPAPVDGFVRRIDLCKQLDGSDHLSMRQPLLRWRVLGCLAAEHHMKAVALSSFHDANLPGYGVRCRVQGAEHASRPSSPPSSGLGSGQCNWDWISWHEFLSHCRIVLCSDDKERVAVPSRKVFQRLKRSVIPTPIQIGNTARRVKILQKMLRRCREDYEGARRVPLFDSAKRVCLENELLILSKVLGSTLPILSPAHIGPAPKLEKVPCRAKMVDGEALEYQETSVPSHGHVGREAANPGNECQGDKKQPRRPATARLHRDLSRHKAHVRLASSRRKQVQALQEIRRKDREALRAKMDIKWAIEETERERKKLERQRHTAGLKRDRFKKRCDEVARALSRKKRQQHRDVSDVEIDAVPAEELRKRMEEYDNYVRVRNQLVMAQPGAGGSQFCGVVRPESAGPNRISSMALSVAPVWALSDMRQPRRCDVDDRDDASIVDRPADWEHPSLAHKPEQRKVQSVGGYFMKVQDVRKALEKEFTVEEIKCSR</sequence>
<evidence type="ECO:0000313" key="6">
    <source>
        <dbReference type="EMBL" id="CAK9098300.1"/>
    </source>
</evidence>
<comment type="similarity">
    <text evidence="1">Belongs to the thiolase-like superfamily. Thiolase family.</text>
</comment>
<keyword evidence="7" id="KW-1185">Reference proteome</keyword>
<dbReference type="PROSITE" id="PS50096">
    <property type="entry name" value="IQ"/>
    <property type="match status" value="1"/>
</dbReference>
<dbReference type="PANTHER" id="PTHR18919:SF139">
    <property type="entry name" value="THIOLASE-LIKE PROTEIN TYPE 1 ADDITIONAL C-TERMINAL DOMAIN-CONTAINING PROTEIN"/>
    <property type="match status" value="1"/>
</dbReference>
<gene>
    <name evidence="6" type="ORF">SCF082_LOCUS46071</name>
</gene>
<dbReference type="PANTHER" id="PTHR18919">
    <property type="entry name" value="ACETYL-COA C-ACYLTRANSFERASE"/>
    <property type="match status" value="1"/>
</dbReference>
<feature type="compositionally biased region" description="Basic and acidic residues" evidence="5">
    <location>
        <begin position="728"/>
        <end position="738"/>
    </location>
</feature>
<evidence type="ECO:0000256" key="1">
    <source>
        <dbReference type="ARBA" id="ARBA00010982"/>
    </source>
</evidence>
<dbReference type="InterPro" id="IPR016039">
    <property type="entry name" value="Thiolase-like"/>
</dbReference>
<reference evidence="6 7" key="1">
    <citation type="submission" date="2024-02" db="EMBL/GenBank/DDBJ databases">
        <authorList>
            <person name="Chen Y."/>
            <person name="Shah S."/>
            <person name="Dougan E. K."/>
            <person name="Thang M."/>
            <person name="Chan C."/>
        </authorList>
    </citation>
    <scope>NUCLEOTIDE SEQUENCE [LARGE SCALE GENOMIC DNA]</scope>
</reference>
<evidence type="ECO:0000313" key="7">
    <source>
        <dbReference type="Proteomes" id="UP001642464"/>
    </source>
</evidence>
<dbReference type="Proteomes" id="UP001642464">
    <property type="component" value="Unassembled WGS sequence"/>
</dbReference>
<evidence type="ECO:0000256" key="3">
    <source>
        <dbReference type="ARBA" id="ARBA00023315"/>
    </source>
</evidence>
<evidence type="ECO:0000256" key="5">
    <source>
        <dbReference type="SAM" id="MobiDB-lite"/>
    </source>
</evidence>
<accession>A0ABP0RDQ2</accession>
<keyword evidence="2" id="KW-0808">Transferase</keyword>
<evidence type="ECO:0000256" key="2">
    <source>
        <dbReference type="ARBA" id="ARBA00022679"/>
    </source>
</evidence>
<feature type="compositionally biased region" description="Basic and acidic residues" evidence="5">
    <location>
        <begin position="776"/>
        <end position="795"/>
    </location>
</feature>
<dbReference type="EMBL" id="CAXAMM010041256">
    <property type="protein sequence ID" value="CAK9098300.1"/>
    <property type="molecule type" value="Genomic_DNA"/>
</dbReference>
<comment type="caution">
    <text evidence="6">The sequence shown here is derived from an EMBL/GenBank/DDBJ whole genome shotgun (WGS) entry which is preliminary data.</text>
</comment>
<evidence type="ECO:0000256" key="4">
    <source>
        <dbReference type="SAM" id="Coils"/>
    </source>
</evidence>
<name>A0ABP0RDQ2_9DINO</name>
<dbReference type="Gene3D" id="3.40.47.10">
    <property type="match status" value="1"/>
</dbReference>
<feature type="region of interest" description="Disordered" evidence="5">
    <location>
        <begin position="704"/>
        <end position="875"/>
    </location>
</feature>
<protein>
    <submittedName>
        <fullName evidence="6">Uncharacterized protein</fullName>
    </submittedName>
</protein>
<keyword evidence="4" id="KW-0175">Coiled coil</keyword>
<feature type="region of interest" description="Disordered" evidence="5">
    <location>
        <begin position="94"/>
        <end position="136"/>
    </location>
</feature>
<feature type="region of interest" description="Disordered" evidence="5">
    <location>
        <begin position="1507"/>
        <end position="1548"/>
    </location>
</feature>